<protein>
    <recommendedName>
        <fullName evidence="9">PGG domain-containing protein</fullName>
    </recommendedName>
</protein>
<dbReference type="AlphaFoldDB" id="A0ABD1YUC9"/>
<dbReference type="SUPFAM" id="SSF48403">
    <property type="entry name" value="Ankyrin repeat"/>
    <property type="match status" value="1"/>
</dbReference>
<dbReference type="InterPro" id="IPR002110">
    <property type="entry name" value="Ankyrin_rpt"/>
</dbReference>
<dbReference type="Pfam" id="PF00023">
    <property type="entry name" value="Ank"/>
    <property type="match status" value="1"/>
</dbReference>
<evidence type="ECO:0000256" key="1">
    <source>
        <dbReference type="ARBA" id="ARBA00004141"/>
    </source>
</evidence>
<proteinExistence type="predicted"/>
<dbReference type="PROSITE" id="PS50297">
    <property type="entry name" value="ANK_REP_REGION"/>
    <property type="match status" value="1"/>
</dbReference>
<evidence type="ECO:0000256" key="8">
    <source>
        <dbReference type="SAM" id="Phobius"/>
    </source>
</evidence>
<gene>
    <name evidence="10" type="ORF">R1flu_004456</name>
</gene>
<dbReference type="Pfam" id="PF13962">
    <property type="entry name" value="PGG"/>
    <property type="match status" value="1"/>
</dbReference>
<keyword evidence="11" id="KW-1185">Reference proteome</keyword>
<feature type="transmembrane region" description="Helical" evidence="8">
    <location>
        <begin position="400"/>
        <end position="423"/>
    </location>
</feature>
<dbReference type="GO" id="GO:0016020">
    <property type="term" value="C:membrane"/>
    <property type="evidence" value="ECO:0007669"/>
    <property type="project" value="UniProtKB-SubCell"/>
</dbReference>
<keyword evidence="4 8" id="KW-1133">Transmembrane helix</keyword>
<evidence type="ECO:0000256" key="4">
    <source>
        <dbReference type="ARBA" id="ARBA00022989"/>
    </source>
</evidence>
<feature type="transmembrane region" description="Helical" evidence="8">
    <location>
        <begin position="482"/>
        <end position="501"/>
    </location>
</feature>
<comment type="subcellular location">
    <subcellularLocation>
        <location evidence="1">Membrane</location>
        <topology evidence="1">Multi-pass membrane protein</topology>
    </subcellularLocation>
</comment>
<dbReference type="SMART" id="SM00248">
    <property type="entry name" value="ANK"/>
    <property type="match status" value="5"/>
</dbReference>
<dbReference type="PANTHER" id="PTHR24186:SF50">
    <property type="entry name" value="ANKYRIN REPEAT-CONTAINING PROTEIN ITN1-LIKE ISOFORM X1"/>
    <property type="match status" value="1"/>
</dbReference>
<dbReference type="EMBL" id="JBHFFA010000003">
    <property type="protein sequence ID" value="KAL2632977.1"/>
    <property type="molecule type" value="Genomic_DNA"/>
</dbReference>
<reference evidence="10 11" key="1">
    <citation type="submission" date="2024-09" db="EMBL/GenBank/DDBJ databases">
        <title>Chromosome-scale assembly of Riccia fluitans.</title>
        <authorList>
            <person name="Paukszto L."/>
            <person name="Sawicki J."/>
            <person name="Karawczyk K."/>
            <person name="Piernik-Szablinska J."/>
            <person name="Szczecinska M."/>
            <person name="Mazdziarz M."/>
        </authorList>
    </citation>
    <scope>NUCLEOTIDE SEQUENCE [LARGE SCALE GENOMIC DNA]</scope>
    <source>
        <strain evidence="10">Rf_01</strain>
        <tissue evidence="10">Aerial parts of the thallus</tissue>
    </source>
</reference>
<sequence length="607" mass="69239">MSTPGPIPTRDNSDRDVDVQRKKVYKWLLKDARAGIVDLFQVFTTKSTETIKHVLDLRDEYVRKDRTEDRGRSKAVFEEGGFSLLHVAVLFKQPAVVKILLPNGEDKFNFLMDRTLPYGWPALHLCTYWDDENAIEVVKLLLAAYCSEYSRIRERETPLVGSFQGSFHDEMTGRTPLHYAAMRGNLKVATELLKEDCLGRITFLQAVDWFLLTPFHIATLALQNYYYIPTHSDALAIADLLIHTAKHQGPRVLERCINALYCCSYSPLHWAAHWDIVEIVSLLLAQQEINPLEEDRGGKTPLHVAVDAKSSASERLLMTNTLVHQDMDRHRADLQTLVDASNARLVGASLIAGIGFAAQLQPPLGWVTYYNSTYSDSPPPVSPDYRQYAAVGKDNWVKGFWVSNSASFLLSVITIIISSSLVMRAPLESKALYITDIISSRKDWLLLASYSFMVSVFFFLVSFLLARIAVLPPPTWLKLESFILPGIVPWSLSFLLSFFLLKGMISKLISMRERLYAKVRQIRDGRTRYRYTSTSAARQRSQGLRSLVRLLTRSTDKSEFYAIWYELQTLRESYHRHQSIESCRKEAIEVEEDAINAMREIIHSPTE</sequence>
<dbReference type="Gene3D" id="1.25.40.20">
    <property type="entry name" value="Ankyrin repeat-containing domain"/>
    <property type="match status" value="2"/>
</dbReference>
<feature type="domain" description="PGG" evidence="9">
    <location>
        <begin position="337"/>
        <end position="466"/>
    </location>
</feature>
<evidence type="ECO:0000256" key="3">
    <source>
        <dbReference type="ARBA" id="ARBA00022737"/>
    </source>
</evidence>
<keyword evidence="5 7" id="KW-0040">ANK repeat</keyword>
<evidence type="ECO:0000256" key="7">
    <source>
        <dbReference type="PROSITE-ProRule" id="PRU00023"/>
    </source>
</evidence>
<dbReference type="Proteomes" id="UP001605036">
    <property type="component" value="Unassembled WGS sequence"/>
</dbReference>
<dbReference type="PROSITE" id="PS50088">
    <property type="entry name" value="ANK_REPEAT"/>
    <property type="match status" value="1"/>
</dbReference>
<evidence type="ECO:0000313" key="11">
    <source>
        <dbReference type="Proteomes" id="UP001605036"/>
    </source>
</evidence>
<dbReference type="InterPro" id="IPR036770">
    <property type="entry name" value="Ankyrin_rpt-contain_sf"/>
</dbReference>
<keyword evidence="6 8" id="KW-0472">Membrane</keyword>
<accession>A0ABD1YUC9</accession>
<organism evidence="10 11">
    <name type="scientific">Riccia fluitans</name>
    <dbReference type="NCBI Taxonomy" id="41844"/>
    <lineage>
        <taxon>Eukaryota</taxon>
        <taxon>Viridiplantae</taxon>
        <taxon>Streptophyta</taxon>
        <taxon>Embryophyta</taxon>
        <taxon>Marchantiophyta</taxon>
        <taxon>Marchantiopsida</taxon>
        <taxon>Marchantiidae</taxon>
        <taxon>Marchantiales</taxon>
        <taxon>Ricciaceae</taxon>
        <taxon>Riccia</taxon>
    </lineage>
</organism>
<feature type="transmembrane region" description="Helical" evidence="8">
    <location>
        <begin position="444"/>
        <end position="470"/>
    </location>
</feature>
<keyword evidence="2 8" id="KW-0812">Transmembrane</keyword>
<dbReference type="Pfam" id="PF12796">
    <property type="entry name" value="Ank_2"/>
    <property type="match status" value="1"/>
</dbReference>
<feature type="repeat" description="ANK" evidence="7">
    <location>
        <begin position="172"/>
        <end position="194"/>
    </location>
</feature>
<evidence type="ECO:0000256" key="2">
    <source>
        <dbReference type="ARBA" id="ARBA00022692"/>
    </source>
</evidence>
<keyword evidence="3" id="KW-0677">Repeat</keyword>
<dbReference type="PANTHER" id="PTHR24186">
    <property type="entry name" value="PROTEIN PHOSPHATASE 1 REGULATORY SUBUNIT"/>
    <property type="match status" value="1"/>
</dbReference>
<evidence type="ECO:0000259" key="9">
    <source>
        <dbReference type="Pfam" id="PF13962"/>
    </source>
</evidence>
<dbReference type="InterPro" id="IPR026961">
    <property type="entry name" value="PGG_dom"/>
</dbReference>
<evidence type="ECO:0000256" key="6">
    <source>
        <dbReference type="ARBA" id="ARBA00023136"/>
    </source>
</evidence>
<evidence type="ECO:0000256" key="5">
    <source>
        <dbReference type="ARBA" id="ARBA00023043"/>
    </source>
</evidence>
<comment type="caution">
    <text evidence="10">The sequence shown here is derived from an EMBL/GenBank/DDBJ whole genome shotgun (WGS) entry which is preliminary data.</text>
</comment>
<name>A0ABD1YUC9_9MARC</name>
<evidence type="ECO:0000313" key="10">
    <source>
        <dbReference type="EMBL" id="KAL2632977.1"/>
    </source>
</evidence>